<proteinExistence type="predicted"/>
<evidence type="ECO:0000313" key="2">
    <source>
        <dbReference type="EMBL" id="KAG8170964.1"/>
    </source>
</evidence>
<keyword evidence="3" id="KW-1185">Reference proteome</keyword>
<feature type="region of interest" description="Disordered" evidence="1">
    <location>
        <begin position="1"/>
        <end position="71"/>
    </location>
</feature>
<dbReference type="AlphaFoldDB" id="A0AAV6TGN2"/>
<accession>A0AAV6TGN2</accession>
<dbReference type="Proteomes" id="UP000827092">
    <property type="component" value="Unassembled WGS sequence"/>
</dbReference>
<feature type="compositionally biased region" description="Basic and acidic residues" evidence="1">
    <location>
        <begin position="1"/>
        <end position="10"/>
    </location>
</feature>
<feature type="compositionally biased region" description="Basic and acidic residues" evidence="1">
    <location>
        <begin position="51"/>
        <end position="64"/>
    </location>
</feature>
<dbReference type="EMBL" id="JAFNEN010004633">
    <property type="protein sequence ID" value="KAG8170964.1"/>
    <property type="molecule type" value="Genomic_DNA"/>
</dbReference>
<reference evidence="2 3" key="1">
    <citation type="journal article" date="2022" name="Nat. Ecol. Evol.">
        <title>A masculinizing supergene underlies an exaggerated male reproductive morph in a spider.</title>
        <authorList>
            <person name="Hendrickx F."/>
            <person name="De Corte Z."/>
            <person name="Sonet G."/>
            <person name="Van Belleghem S.M."/>
            <person name="Kostlbacher S."/>
            <person name="Vangestel C."/>
        </authorList>
    </citation>
    <scope>NUCLEOTIDE SEQUENCE [LARGE SCALE GENOMIC DNA]</scope>
    <source>
        <strain evidence="2">W744_W776</strain>
    </source>
</reference>
<comment type="caution">
    <text evidence="2">The sequence shown here is derived from an EMBL/GenBank/DDBJ whole genome shotgun (WGS) entry which is preliminary data.</text>
</comment>
<name>A0AAV6TGN2_9ARAC</name>
<evidence type="ECO:0000313" key="3">
    <source>
        <dbReference type="Proteomes" id="UP000827092"/>
    </source>
</evidence>
<organism evidence="2 3">
    <name type="scientific">Oedothorax gibbosus</name>
    <dbReference type="NCBI Taxonomy" id="931172"/>
    <lineage>
        <taxon>Eukaryota</taxon>
        <taxon>Metazoa</taxon>
        <taxon>Ecdysozoa</taxon>
        <taxon>Arthropoda</taxon>
        <taxon>Chelicerata</taxon>
        <taxon>Arachnida</taxon>
        <taxon>Araneae</taxon>
        <taxon>Araneomorphae</taxon>
        <taxon>Entelegynae</taxon>
        <taxon>Araneoidea</taxon>
        <taxon>Linyphiidae</taxon>
        <taxon>Erigoninae</taxon>
        <taxon>Oedothorax</taxon>
    </lineage>
</organism>
<protein>
    <submittedName>
        <fullName evidence="2">Uncharacterized protein</fullName>
    </submittedName>
</protein>
<sequence>MGKDRNEKITRSPPRIFKGQQRPHRTDHRGGGQETRCFLNENSVPISGRADFPRDNELLQRKDNSSPGPSLDVSEFWLRLTALCPEVTYLQCPVGEYYPIPFGRSETNTIDLFAFFGRRLASERISPIP</sequence>
<gene>
    <name evidence="2" type="ORF">JTE90_015441</name>
</gene>
<evidence type="ECO:0000256" key="1">
    <source>
        <dbReference type="SAM" id="MobiDB-lite"/>
    </source>
</evidence>